<feature type="non-terminal residue" evidence="1">
    <location>
        <position position="1"/>
    </location>
</feature>
<keyword evidence="2" id="KW-1185">Reference proteome</keyword>
<dbReference type="EMBL" id="JBEHEF010000025">
    <property type="protein sequence ID" value="MEQ9939496.1"/>
    <property type="molecule type" value="Genomic_DNA"/>
</dbReference>
<dbReference type="Proteomes" id="UP001463408">
    <property type="component" value="Unassembled WGS sequence"/>
</dbReference>
<evidence type="ECO:0000313" key="2">
    <source>
        <dbReference type="Proteomes" id="UP001463408"/>
    </source>
</evidence>
<name>A0ABV1PEL2_9GAMM</name>
<gene>
    <name evidence="1" type="ORF">ABRQ07_18085</name>
</gene>
<protein>
    <submittedName>
        <fullName evidence="1">Uncharacterized protein</fullName>
    </submittedName>
</protein>
<organism evidence="1 2">
    <name type="scientific">Pectobacterium polonicum</name>
    <dbReference type="NCBI Taxonomy" id="2485124"/>
    <lineage>
        <taxon>Bacteria</taxon>
        <taxon>Pseudomonadati</taxon>
        <taxon>Pseudomonadota</taxon>
        <taxon>Gammaproteobacteria</taxon>
        <taxon>Enterobacterales</taxon>
        <taxon>Pectobacteriaceae</taxon>
        <taxon>Pectobacterium</taxon>
    </lineage>
</organism>
<dbReference type="RefSeq" id="WP_349961674.1">
    <property type="nucleotide sequence ID" value="NZ_JBEHEF010000025.1"/>
</dbReference>
<sequence length="61" mass="6440">AGWRPHSLHSRAVAAGIGDMTVVIGKANDMVITVKLPPRNEAVFPACGSAQSCKVVLLREL</sequence>
<accession>A0ABV1PEL2</accession>
<evidence type="ECO:0000313" key="1">
    <source>
        <dbReference type="EMBL" id="MEQ9939496.1"/>
    </source>
</evidence>
<reference evidence="1 2" key="1">
    <citation type="submission" date="2024-06" db="EMBL/GenBank/DDBJ databases">
        <title>Pangenomics to understand the prophage dynamics in the radiating lineages of P. brasiliense.</title>
        <authorList>
            <person name="Pardeshi L.A."/>
            <person name="Van Duivenbode I."/>
            <person name="Jonkheer E.M."/>
            <person name="Pel M.J.C."/>
            <person name="Kupczok A."/>
            <person name="De Ridder D."/>
            <person name="Smit S."/>
            <person name="Van Der Lee T.J."/>
        </authorList>
    </citation>
    <scope>NUCLEOTIDE SEQUENCE [LARGE SCALE GENOMIC DNA]</scope>
    <source>
        <strain evidence="1 2">PD 8607</strain>
    </source>
</reference>
<proteinExistence type="predicted"/>
<comment type="caution">
    <text evidence="1">The sequence shown here is derived from an EMBL/GenBank/DDBJ whole genome shotgun (WGS) entry which is preliminary data.</text>
</comment>